<comment type="caution">
    <text evidence="2">The sequence shown here is derived from an EMBL/GenBank/DDBJ whole genome shotgun (WGS) entry which is preliminary data.</text>
</comment>
<keyword evidence="3" id="KW-1185">Reference proteome</keyword>
<evidence type="ECO:0000313" key="2">
    <source>
        <dbReference type="EMBL" id="KAJ1149341.1"/>
    </source>
</evidence>
<reference evidence="2" key="1">
    <citation type="journal article" date="2022" name="bioRxiv">
        <title>Sequencing and chromosome-scale assembly of the giantPleurodeles waltlgenome.</title>
        <authorList>
            <person name="Brown T."/>
            <person name="Elewa A."/>
            <person name="Iarovenko S."/>
            <person name="Subramanian E."/>
            <person name="Araus A.J."/>
            <person name="Petzold A."/>
            <person name="Susuki M."/>
            <person name="Suzuki K.-i.T."/>
            <person name="Hayashi T."/>
            <person name="Toyoda A."/>
            <person name="Oliveira C."/>
            <person name="Osipova E."/>
            <person name="Leigh N.D."/>
            <person name="Simon A."/>
            <person name="Yun M.H."/>
        </authorList>
    </citation>
    <scope>NUCLEOTIDE SEQUENCE</scope>
    <source>
        <strain evidence="2">20211129_DDA</strain>
        <tissue evidence="2">Liver</tissue>
    </source>
</reference>
<gene>
    <name evidence="2" type="ORF">NDU88_002151</name>
</gene>
<organism evidence="2 3">
    <name type="scientific">Pleurodeles waltl</name>
    <name type="common">Iberian ribbed newt</name>
    <dbReference type="NCBI Taxonomy" id="8319"/>
    <lineage>
        <taxon>Eukaryota</taxon>
        <taxon>Metazoa</taxon>
        <taxon>Chordata</taxon>
        <taxon>Craniata</taxon>
        <taxon>Vertebrata</taxon>
        <taxon>Euteleostomi</taxon>
        <taxon>Amphibia</taxon>
        <taxon>Batrachia</taxon>
        <taxon>Caudata</taxon>
        <taxon>Salamandroidea</taxon>
        <taxon>Salamandridae</taxon>
        <taxon>Pleurodelinae</taxon>
        <taxon>Pleurodeles</taxon>
    </lineage>
</organism>
<dbReference type="AlphaFoldDB" id="A0AAV7RA38"/>
<protein>
    <submittedName>
        <fullName evidence="2">Uncharacterized protein</fullName>
    </submittedName>
</protein>
<evidence type="ECO:0000313" key="3">
    <source>
        <dbReference type="Proteomes" id="UP001066276"/>
    </source>
</evidence>
<proteinExistence type="predicted"/>
<dbReference type="EMBL" id="JANPWB010000009">
    <property type="protein sequence ID" value="KAJ1149341.1"/>
    <property type="molecule type" value="Genomic_DNA"/>
</dbReference>
<feature type="compositionally biased region" description="Basic residues" evidence="1">
    <location>
        <begin position="75"/>
        <end position="86"/>
    </location>
</feature>
<feature type="compositionally biased region" description="Basic residues" evidence="1">
    <location>
        <begin position="32"/>
        <end position="45"/>
    </location>
</feature>
<accession>A0AAV7RA38</accession>
<feature type="region of interest" description="Disordered" evidence="1">
    <location>
        <begin position="1"/>
        <end position="151"/>
    </location>
</feature>
<dbReference type="Proteomes" id="UP001066276">
    <property type="component" value="Chromosome 5"/>
</dbReference>
<feature type="compositionally biased region" description="Low complexity" evidence="1">
    <location>
        <begin position="13"/>
        <end position="26"/>
    </location>
</feature>
<sequence length="151" mass="17457">MRPPKTKNREEPGQGPKQGKPLQQKQPENRPKNIRKTVGHTKKPRSGSNREPRGDEEETSQQPKKRVVRAEHLPRNPRARVRKQRHQPWMGTTATAGFKEKTQLETGSNRDQAKEPHTTKRAFKGPLCPPPRRPTAETEEQDRETQEQVLR</sequence>
<name>A0AAV7RA38_PLEWA</name>
<evidence type="ECO:0000256" key="1">
    <source>
        <dbReference type="SAM" id="MobiDB-lite"/>
    </source>
</evidence>